<reference evidence="1" key="1">
    <citation type="journal article" date="2021" name="Proc. Natl. Acad. Sci. U.S.A.">
        <title>A Catalog of Tens of Thousands of Viruses from Human Metagenomes Reveals Hidden Associations with Chronic Diseases.</title>
        <authorList>
            <person name="Tisza M.J."/>
            <person name="Buck C.B."/>
        </authorList>
    </citation>
    <scope>NUCLEOTIDE SEQUENCE</scope>
    <source>
        <strain evidence="1">CtqBH20</strain>
    </source>
</reference>
<accession>A0A8S5QAW4</accession>
<name>A0A8S5QAW4_9CAUD</name>
<organism evidence="1">
    <name type="scientific">Siphoviridae sp. ctqBH20</name>
    <dbReference type="NCBI Taxonomy" id="2825680"/>
    <lineage>
        <taxon>Viruses</taxon>
        <taxon>Duplodnaviria</taxon>
        <taxon>Heunggongvirae</taxon>
        <taxon>Uroviricota</taxon>
        <taxon>Caudoviricetes</taxon>
    </lineage>
</organism>
<dbReference type="EMBL" id="BK015626">
    <property type="protein sequence ID" value="DAE16510.1"/>
    <property type="molecule type" value="Genomic_DNA"/>
</dbReference>
<protein>
    <submittedName>
        <fullName evidence="1">Uncharacterized protein</fullName>
    </submittedName>
</protein>
<evidence type="ECO:0000313" key="1">
    <source>
        <dbReference type="EMBL" id="DAE16510.1"/>
    </source>
</evidence>
<sequence length="57" mass="6520">MEDRIHEVISLIDTQLAVNPDNPIEESYKSRTLASYVQALNGLLTAQKLYKEKDIDE</sequence>
<proteinExistence type="predicted"/>